<proteinExistence type="predicted"/>
<keyword evidence="2" id="KW-1185">Reference proteome</keyword>
<accession>A0ABS1CQZ1</accession>
<reference evidence="1 2" key="1">
    <citation type="journal article" date="2020" name="Microorganisms">
        <title>Osmotic Adaptation and Compatible Solute Biosynthesis of Phototrophic Bacteria as Revealed from Genome Analyses.</title>
        <authorList>
            <person name="Imhoff J.F."/>
            <person name="Rahn T."/>
            <person name="Kunzel S."/>
            <person name="Keller A."/>
            <person name="Neulinger S.C."/>
        </authorList>
    </citation>
    <scope>NUCLEOTIDE SEQUENCE [LARGE SCALE GENOMIC DNA]</scope>
    <source>
        <strain evidence="1 2">DSM 15382</strain>
    </source>
</reference>
<dbReference type="Pfam" id="PF23840">
    <property type="entry name" value="Phage_tail_terminator"/>
    <property type="match status" value="1"/>
</dbReference>
<name>A0ABS1CQZ1_9PROT</name>
<organism evidence="1 2">
    <name type="scientific">Paracraurococcus ruber</name>
    <dbReference type="NCBI Taxonomy" id="77675"/>
    <lineage>
        <taxon>Bacteria</taxon>
        <taxon>Pseudomonadati</taxon>
        <taxon>Pseudomonadota</taxon>
        <taxon>Alphaproteobacteria</taxon>
        <taxon>Acetobacterales</taxon>
        <taxon>Roseomonadaceae</taxon>
        <taxon>Paracraurococcus</taxon>
    </lineage>
</organism>
<dbReference type="RefSeq" id="WP_133217846.1">
    <property type="nucleotide sequence ID" value="NZ_NRSG01000004.1"/>
</dbReference>
<dbReference type="InterPro" id="IPR056912">
    <property type="entry name" value="Phage_JBD30_tail_term-like"/>
</dbReference>
<dbReference type="Proteomes" id="UP000697995">
    <property type="component" value="Unassembled WGS sequence"/>
</dbReference>
<dbReference type="EMBL" id="NRSG01000004">
    <property type="protein sequence ID" value="MBK1656845.1"/>
    <property type="molecule type" value="Genomic_DNA"/>
</dbReference>
<evidence type="ECO:0000313" key="2">
    <source>
        <dbReference type="Proteomes" id="UP000697995"/>
    </source>
</evidence>
<evidence type="ECO:0000313" key="1">
    <source>
        <dbReference type="EMBL" id="MBK1656845.1"/>
    </source>
</evidence>
<sequence length="145" mass="15624">MRPSAVIPRLKAQCPIFSGRVAGAIDYKRAIQADEFPVPHAFVLLAGITPDGDDQLSSLDQGMQVQLSVVIAVSTAADDRGQDASERFMDCFVQVRDALLGWTPDPAFGPILMDGMTLSEGETFTRARAWAQIDITAAAMVRDLA</sequence>
<comment type="caution">
    <text evidence="1">The sequence shown here is derived from an EMBL/GenBank/DDBJ whole genome shotgun (WGS) entry which is preliminary data.</text>
</comment>
<gene>
    <name evidence="1" type="ORF">CKO45_01215</name>
</gene>
<protein>
    <submittedName>
        <fullName evidence="1">Uncharacterized protein</fullName>
    </submittedName>
</protein>